<dbReference type="EMBL" id="WUYX01000003">
    <property type="protein sequence ID" value="MXV60518.1"/>
    <property type="molecule type" value="Genomic_DNA"/>
</dbReference>
<dbReference type="Pfam" id="PF00881">
    <property type="entry name" value="Nitroreductase"/>
    <property type="match status" value="1"/>
</dbReference>
<proteinExistence type="predicted"/>
<dbReference type="Proteomes" id="UP000434101">
    <property type="component" value="Unassembled WGS sequence"/>
</dbReference>
<dbReference type="InterPro" id="IPR050627">
    <property type="entry name" value="Nitroreductase/BluB"/>
</dbReference>
<gene>
    <name evidence="2" type="ORF">GS429_00225</name>
</gene>
<accession>A0A6B0VG92</accession>
<dbReference type="GO" id="GO:0016491">
    <property type="term" value="F:oxidoreductase activity"/>
    <property type="evidence" value="ECO:0007669"/>
    <property type="project" value="InterPro"/>
</dbReference>
<keyword evidence="3" id="KW-1185">Reference proteome</keyword>
<sequence length="247" mass="28461">MSDHESRHWKPETGSYEGLKEIVRERRMVYKYASDPVPEADIERILDAARWAPSGHNSQPWEFVVVRDDERLELLADVLKSQRNWMTDIDERFPAHGRVYLDQVPVAIVVLGDVRSKSYFPNVDNFGAGEREITDAIYHESIGCCMQTIHLAAKSLGYGTVHLTVRHHSQDQLRELLDVPEQLMIHDIVPLGVPADENAGQNVDRQPLEQKLHYETFDDSQFRTNEEFIEDLEDQGKRVRLMHGDSS</sequence>
<dbReference type="Gene3D" id="3.40.109.10">
    <property type="entry name" value="NADH Oxidase"/>
    <property type="match status" value="1"/>
</dbReference>
<dbReference type="CDD" id="cd02062">
    <property type="entry name" value="Nitro_FMN_reductase"/>
    <property type="match status" value="1"/>
</dbReference>
<dbReference type="SUPFAM" id="SSF55469">
    <property type="entry name" value="FMN-dependent nitroreductase-like"/>
    <property type="match status" value="1"/>
</dbReference>
<dbReference type="PANTHER" id="PTHR23026:SF123">
    <property type="entry name" value="NAD(P)H NITROREDUCTASE RV3131-RELATED"/>
    <property type="match status" value="1"/>
</dbReference>
<dbReference type="InterPro" id="IPR029479">
    <property type="entry name" value="Nitroreductase"/>
</dbReference>
<evidence type="ECO:0000259" key="1">
    <source>
        <dbReference type="Pfam" id="PF00881"/>
    </source>
</evidence>
<dbReference type="AlphaFoldDB" id="A0A6B0VG92"/>
<dbReference type="InterPro" id="IPR000415">
    <property type="entry name" value="Nitroreductase-like"/>
</dbReference>
<feature type="domain" description="Nitroreductase" evidence="1">
    <location>
        <begin position="23"/>
        <end position="192"/>
    </location>
</feature>
<dbReference type="OrthoDB" id="287850at2157"/>
<evidence type="ECO:0000313" key="2">
    <source>
        <dbReference type="EMBL" id="MXV60518.1"/>
    </source>
</evidence>
<reference evidence="2 3" key="1">
    <citation type="submission" date="2020-01" db="EMBL/GenBank/DDBJ databases">
        <title>Natronorubrum sp. JWXQ-INN 674 isolated from Inner Mongolia Autonomous Region of China.</title>
        <authorList>
            <person name="Xue Q."/>
        </authorList>
    </citation>
    <scope>NUCLEOTIDE SEQUENCE [LARGE SCALE GENOMIC DNA]</scope>
    <source>
        <strain evidence="2 3">JWXQ-INN-674</strain>
    </source>
</reference>
<protein>
    <recommendedName>
        <fullName evidence="1">Nitroreductase domain-containing protein</fullName>
    </recommendedName>
</protein>
<organism evidence="2 3">
    <name type="scientific">Natronorubrum halalkaliphilum</name>
    <dbReference type="NCBI Taxonomy" id="2691917"/>
    <lineage>
        <taxon>Archaea</taxon>
        <taxon>Methanobacteriati</taxon>
        <taxon>Methanobacteriota</taxon>
        <taxon>Stenosarchaea group</taxon>
        <taxon>Halobacteria</taxon>
        <taxon>Halobacteriales</taxon>
        <taxon>Natrialbaceae</taxon>
        <taxon>Natronorubrum</taxon>
    </lineage>
</organism>
<dbReference type="PANTHER" id="PTHR23026">
    <property type="entry name" value="NADPH NITROREDUCTASE"/>
    <property type="match status" value="1"/>
</dbReference>
<dbReference type="RefSeq" id="WP_160061543.1">
    <property type="nucleotide sequence ID" value="NZ_WUYX01000003.1"/>
</dbReference>
<name>A0A6B0VG92_9EURY</name>
<comment type="caution">
    <text evidence="2">The sequence shown here is derived from an EMBL/GenBank/DDBJ whole genome shotgun (WGS) entry which is preliminary data.</text>
</comment>
<evidence type="ECO:0000313" key="3">
    <source>
        <dbReference type="Proteomes" id="UP000434101"/>
    </source>
</evidence>